<dbReference type="InterPro" id="IPR013767">
    <property type="entry name" value="PAS_fold"/>
</dbReference>
<dbReference type="InterPro" id="IPR017232">
    <property type="entry name" value="NtrY"/>
</dbReference>
<dbReference type="Pfam" id="PF00672">
    <property type="entry name" value="HAMP"/>
    <property type="match status" value="1"/>
</dbReference>
<dbReference type="NCBIfam" id="TIGR00229">
    <property type="entry name" value="sensory_box"/>
    <property type="match status" value="1"/>
</dbReference>
<dbReference type="PROSITE" id="PS50885">
    <property type="entry name" value="HAMP"/>
    <property type="match status" value="1"/>
</dbReference>
<comment type="caution">
    <text evidence="19">The sequence shown here is derived from an EMBL/GenBank/DDBJ whole genome shotgun (WGS) entry which is preliminary data.</text>
</comment>
<keyword evidence="4" id="KW-1003">Cell membrane</keyword>
<dbReference type="CDD" id="cd00130">
    <property type="entry name" value="PAS"/>
    <property type="match status" value="1"/>
</dbReference>
<keyword evidence="12" id="KW-0902">Two-component regulatory system</keyword>
<name>A0A2N5XT57_9HYPH</name>
<dbReference type="InterPro" id="IPR005467">
    <property type="entry name" value="His_kinase_dom"/>
</dbReference>
<dbReference type="SMART" id="SM00387">
    <property type="entry name" value="HATPase_c"/>
    <property type="match status" value="1"/>
</dbReference>
<dbReference type="GO" id="GO:0007234">
    <property type="term" value="P:osmosensory signaling via phosphorelay pathway"/>
    <property type="evidence" value="ECO:0007669"/>
    <property type="project" value="TreeGrafter"/>
</dbReference>
<sequence length="792" mass="86702">MLRVSYYSESENGLNKGGLLDPLASSDGSASSGLDKSERRGKARMIGLVAVILAVVSGVVSFVVLMGLTSIEPTDDVIKIATVINGSLMVLLALVISWEASSIFLARQKGRAGARLHIRVMGLFALVAAAPTIIVAIFASITLDRGLDQWFSSRTQAIINSSQTVANAYTKEHARVLRNELLGIGRALNEAEPYFLLSEDRFRAIFAQQTRLRGIPAAFVVSADGKEMMASPSRLDQPLPNMPSPELLEQAHSQPVLIALGDSNLVAGIVRLDEFSDAYLFVVRVIDPVVSNFLRMTTENVQEYQAFFDSRSNIQAAFAILYIGAGLIILLSTTWFAIGFANTLVAPIRRLISAAERVRNGDLFVRLPVEAGSPDFSNLNTSFNAMTTELRLQRDELILARDAIDARRRFTEAMLQGVSAGVVGVDATGQISLANQSVQSLLGVSEQDLLGEELKDVFPELSGLVEEAQDHMGVRKDDHVAVVRDGIEHTLRVRVTSERSEEEAHSYVVTLDDVTDLVSAQRSAAWADVARRIAHEIKNPLTPIQLSAERLRRRYGKKIDPDDRKVFDQCVSTIVRQVGDIGRMVDEFSSFARMPKPVFEPGDLSEVIKQSVFLVEVANHEISFDTDIPETMPGYFDHRLLAQAMANIVKNASEAIAGREDRADIAGHVHVWASEDADCYCVRVIDNGIGFPANNRQRLLEPYMTTREKGSGLGLAIVRKILQEHGGSILLRDAIEVSDFESGACIEIRIPKESVEQADALQNGSDDEHNSGLILSTIPEGSEPKIQETEGE</sequence>
<dbReference type="SUPFAM" id="SSF55785">
    <property type="entry name" value="PYP-like sensor domain (PAS domain)"/>
    <property type="match status" value="1"/>
</dbReference>
<evidence type="ECO:0000259" key="17">
    <source>
        <dbReference type="PROSITE" id="PS50112"/>
    </source>
</evidence>
<dbReference type="SMART" id="SM00091">
    <property type="entry name" value="PAS"/>
    <property type="match status" value="1"/>
</dbReference>
<dbReference type="PROSITE" id="PS50109">
    <property type="entry name" value="HIS_KIN"/>
    <property type="match status" value="1"/>
</dbReference>
<dbReference type="InterPro" id="IPR035965">
    <property type="entry name" value="PAS-like_dom_sf"/>
</dbReference>
<dbReference type="FunFam" id="1.10.287.130:FF:000107">
    <property type="entry name" value="Sensor histidine kinase YycG"/>
    <property type="match status" value="1"/>
</dbReference>
<feature type="domain" description="Histidine kinase" evidence="16">
    <location>
        <begin position="532"/>
        <end position="754"/>
    </location>
</feature>
<keyword evidence="10" id="KW-0067">ATP-binding</keyword>
<dbReference type="InterPro" id="IPR003660">
    <property type="entry name" value="HAMP_dom"/>
</dbReference>
<accession>A0A2N5XT57</accession>
<keyword evidence="9 19" id="KW-0418">Kinase</keyword>
<feature type="transmembrane region" description="Helical" evidence="15">
    <location>
        <begin position="46"/>
        <end position="68"/>
    </location>
</feature>
<dbReference type="Gene3D" id="6.10.340.10">
    <property type="match status" value="1"/>
</dbReference>
<evidence type="ECO:0000259" key="18">
    <source>
        <dbReference type="PROSITE" id="PS50885"/>
    </source>
</evidence>
<keyword evidence="5" id="KW-0597">Phosphoprotein</keyword>
<dbReference type="InterPro" id="IPR003594">
    <property type="entry name" value="HATPase_dom"/>
</dbReference>
<evidence type="ECO:0000256" key="9">
    <source>
        <dbReference type="ARBA" id="ARBA00022777"/>
    </source>
</evidence>
<organism evidence="19 20">
    <name type="scientific">Cohaesibacter celericrescens</name>
    <dbReference type="NCBI Taxonomy" id="2067669"/>
    <lineage>
        <taxon>Bacteria</taxon>
        <taxon>Pseudomonadati</taxon>
        <taxon>Pseudomonadota</taxon>
        <taxon>Alphaproteobacteria</taxon>
        <taxon>Hyphomicrobiales</taxon>
        <taxon>Cohaesibacteraceae</taxon>
    </lineage>
</organism>
<dbReference type="PANTHER" id="PTHR42878">
    <property type="entry name" value="TWO-COMPONENT HISTIDINE KINASE"/>
    <property type="match status" value="1"/>
</dbReference>
<dbReference type="GO" id="GO:0000156">
    <property type="term" value="F:phosphorelay response regulator activity"/>
    <property type="evidence" value="ECO:0007669"/>
    <property type="project" value="TreeGrafter"/>
</dbReference>
<dbReference type="SUPFAM" id="SSF55874">
    <property type="entry name" value="ATPase domain of HSP90 chaperone/DNA topoisomerase II/histidine kinase"/>
    <property type="match status" value="1"/>
</dbReference>
<keyword evidence="20" id="KW-1185">Reference proteome</keyword>
<keyword evidence="7 15" id="KW-0812">Transmembrane</keyword>
<gene>
    <name evidence="19" type="ORF">C0081_09835</name>
</gene>
<evidence type="ECO:0000256" key="6">
    <source>
        <dbReference type="ARBA" id="ARBA00022679"/>
    </source>
</evidence>
<evidence type="ECO:0000256" key="10">
    <source>
        <dbReference type="ARBA" id="ARBA00022840"/>
    </source>
</evidence>
<keyword evidence="13 15" id="KW-0472">Membrane</keyword>
<evidence type="ECO:0000256" key="2">
    <source>
        <dbReference type="ARBA" id="ARBA00004651"/>
    </source>
</evidence>
<dbReference type="SUPFAM" id="SSF47384">
    <property type="entry name" value="Homodimeric domain of signal transducing histidine kinase"/>
    <property type="match status" value="1"/>
</dbReference>
<evidence type="ECO:0000256" key="5">
    <source>
        <dbReference type="ARBA" id="ARBA00022553"/>
    </source>
</evidence>
<keyword evidence="6" id="KW-0808">Transferase</keyword>
<dbReference type="AlphaFoldDB" id="A0A2N5XT57"/>
<reference evidence="19 20" key="1">
    <citation type="submission" date="2018-01" db="EMBL/GenBank/DDBJ databases">
        <title>The draft genome sequence of Cohaesibacter sp. H1304.</title>
        <authorList>
            <person name="Wang N.-N."/>
            <person name="Du Z.-J."/>
        </authorList>
    </citation>
    <scope>NUCLEOTIDE SEQUENCE [LARGE SCALE GENOMIC DNA]</scope>
    <source>
        <strain evidence="19 20">H1304</strain>
    </source>
</reference>
<feature type="domain" description="PAS" evidence="17">
    <location>
        <begin position="407"/>
        <end position="454"/>
    </location>
</feature>
<dbReference type="SUPFAM" id="SSF158472">
    <property type="entry name" value="HAMP domain-like"/>
    <property type="match status" value="1"/>
</dbReference>
<dbReference type="Pfam" id="PF02518">
    <property type="entry name" value="HATPase_c"/>
    <property type="match status" value="1"/>
</dbReference>
<dbReference type="GO" id="GO:0030295">
    <property type="term" value="F:protein kinase activator activity"/>
    <property type="evidence" value="ECO:0007669"/>
    <property type="project" value="TreeGrafter"/>
</dbReference>
<feature type="region of interest" description="Disordered" evidence="14">
    <location>
        <begin position="757"/>
        <end position="792"/>
    </location>
</feature>
<dbReference type="PIRSF" id="PIRSF037532">
    <property type="entry name" value="STHK_NtrY"/>
    <property type="match status" value="1"/>
</dbReference>
<dbReference type="InterPro" id="IPR004358">
    <property type="entry name" value="Sig_transdc_His_kin-like_C"/>
</dbReference>
<dbReference type="InterPro" id="IPR045671">
    <property type="entry name" value="NtrY-like_N"/>
</dbReference>
<dbReference type="Gene3D" id="3.30.565.10">
    <property type="entry name" value="Histidine kinase-like ATPase, C-terminal domain"/>
    <property type="match status" value="1"/>
</dbReference>
<keyword evidence="11 15" id="KW-1133">Transmembrane helix</keyword>
<evidence type="ECO:0000256" key="15">
    <source>
        <dbReference type="SAM" id="Phobius"/>
    </source>
</evidence>
<evidence type="ECO:0000256" key="14">
    <source>
        <dbReference type="SAM" id="MobiDB-lite"/>
    </source>
</evidence>
<comment type="catalytic activity">
    <reaction evidence="1">
        <text>ATP + protein L-histidine = ADP + protein N-phospho-L-histidine.</text>
        <dbReference type="EC" id="2.7.13.3"/>
    </reaction>
</comment>
<comment type="subcellular location">
    <subcellularLocation>
        <location evidence="2">Cell membrane</location>
        <topology evidence="2">Multi-pass membrane protein</topology>
    </subcellularLocation>
</comment>
<feature type="transmembrane region" description="Helical" evidence="15">
    <location>
        <begin position="319"/>
        <end position="341"/>
    </location>
</feature>
<dbReference type="Gene3D" id="3.30.450.20">
    <property type="entry name" value="PAS domain"/>
    <property type="match status" value="1"/>
</dbReference>
<evidence type="ECO:0000256" key="13">
    <source>
        <dbReference type="ARBA" id="ARBA00023136"/>
    </source>
</evidence>
<dbReference type="PROSITE" id="PS50112">
    <property type="entry name" value="PAS"/>
    <property type="match status" value="1"/>
</dbReference>
<feature type="domain" description="HAMP" evidence="18">
    <location>
        <begin position="342"/>
        <end position="395"/>
    </location>
</feature>
<evidence type="ECO:0000259" key="16">
    <source>
        <dbReference type="PROSITE" id="PS50109"/>
    </source>
</evidence>
<dbReference type="PANTHER" id="PTHR42878:SF7">
    <property type="entry name" value="SENSOR HISTIDINE KINASE GLRK"/>
    <property type="match status" value="1"/>
</dbReference>
<dbReference type="EMBL" id="PKUQ01000016">
    <property type="protein sequence ID" value="PLW77598.1"/>
    <property type="molecule type" value="Genomic_DNA"/>
</dbReference>
<keyword evidence="8" id="KW-0547">Nucleotide-binding</keyword>
<evidence type="ECO:0000256" key="12">
    <source>
        <dbReference type="ARBA" id="ARBA00023012"/>
    </source>
</evidence>
<dbReference type="GO" id="GO:0005886">
    <property type="term" value="C:plasma membrane"/>
    <property type="evidence" value="ECO:0007669"/>
    <property type="project" value="UniProtKB-SubCell"/>
</dbReference>
<dbReference type="GO" id="GO:0000155">
    <property type="term" value="F:phosphorelay sensor kinase activity"/>
    <property type="evidence" value="ECO:0007669"/>
    <property type="project" value="InterPro"/>
</dbReference>
<evidence type="ECO:0000256" key="4">
    <source>
        <dbReference type="ARBA" id="ARBA00022475"/>
    </source>
</evidence>
<dbReference type="InterPro" id="IPR036097">
    <property type="entry name" value="HisK_dim/P_sf"/>
</dbReference>
<evidence type="ECO:0000256" key="8">
    <source>
        <dbReference type="ARBA" id="ARBA00022741"/>
    </source>
</evidence>
<evidence type="ECO:0000256" key="7">
    <source>
        <dbReference type="ARBA" id="ARBA00022692"/>
    </source>
</evidence>
<evidence type="ECO:0000313" key="20">
    <source>
        <dbReference type="Proteomes" id="UP000234881"/>
    </source>
</evidence>
<dbReference type="InterPro" id="IPR003661">
    <property type="entry name" value="HisK_dim/P_dom"/>
</dbReference>
<dbReference type="PRINTS" id="PR00344">
    <property type="entry name" value="BCTRLSENSOR"/>
</dbReference>
<feature type="transmembrane region" description="Helical" evidence="15">
    <location>
        <begin position="118"/>
        <end position="143"/>
    </location>
</feature>
<dbReference type="Pfam" id="PF00512">
    <property type="entry name" value="HisKA"/>
    <property type="match status" value="1"/>
</dbReference>
<proteinExistence type="predicted"/>
<evidence type="ECO:0000256" key="11">
    <source>
        <dbReference type="ARBA" id="ARBA00022989"/>
    </source>
</evidence>
<dbReference type="CDD" id="cd06225">
    <property type="entry name" value="HAMP"/>
    <property type="match status" value="1"/>
</dbReference>
<dbReference type="GO" id="GO:0005524">
    <property type="term" value="F:ATP binding"/>
    <property type="evidence" value="ECO:0007669"/>
    <property type="project" value="UniProtKB-KW"/>
</dbReference>
<evidence type="ECO:0000256" key="3">
    <source>
        <dbReference type="ARBA" id="ARBA00012438"/>
    </source>
</evidence>
<dbReference type="Pfam" id="PF19312">
    <property type="entry name" value="NtrY_N"/>
    <property type="match status" value="1"/>
</dbReference>
<dbReference type="SMART" id="SM00388">
    <property type="entry name" value="HisKA"/>
    <property type="match status" value="1"/>
</dbReference>
<feature type="transmembrane region" description="Helical" evidence="15">
    <location>
        <begin position="80"/>
        <end position="106"/>
    </location>
</feature>
<dbReference type="Proteomes" id="UP000234881">
    <property type="component" value="Unassembled WGS sequence"/>
</dbReference>
<evidence type="ECO:0000256" key="1">
    <source>
        <dbReference type="ARBA" id="ARBA00000085"/>
    </source>
</evidence>
<protein>
    <recommendedName>
        <fullName evidence="3">histidine kinase</fullName>
        <ecNumber evidence="3">2.7.13.3</ecNumber>
    </recommendedName>
</protein>
<dbReference type="EC" id="2.7.13.3" evidence="3"/>
<dbReference type="GO" id="GO:0006355">
    <property type="term" value="P:regulation of DNA-templated transcription"/>
    <property type="evidence" value="ECO:0007669"/>
    <property type="project" value="InterPro"/>
</dbReference>
<feature type="compositionally biased region" description="Basic and acidic residues" evidence="14">
    <location>
        <begin position="782"/>
        <end position="792"/>
    </location>
</feature>
<dbReference type="Pfam" id="PF00989">
    <property type="entry name" value="PAS"/>
    <property type="match status" value="1"/>
</dbReference>
<dbReference type="Gene3D" id="1.10.287.130">
    <property type="match status" value="1"/>
</dbReference>
<evidence type="ECO:0000313" key="19">
    <source>
        <dbReference type="EMBL" id="PLW77598.1"/>
    </source>
</evidence>
<dbReference type="InterPro" id="IPR050351">
    <property type="entry name" value="BphY/WalK/GraS-like"/>
</dbReference>
<dbReference type="CDD" id="cd00082">
    <property type="entry name" value="HisKA"/>
    <property type="match status" value="1"/>
</dbReference>
<dbReference type="SMART" id="SM00304">
    <property type="entry name" value="HAMP"/>
    <property type="match status" value="1"/>
</dbReference>
<dbReference type="InterPro" id="IPR000014">
    <property type="entry name" value="PAS"/>
</dbReference>
<dbReference type="InterPro" id="IPR036890">
    <property type="entry name" value="HATPase_C_sf"/>
</dbReference>